<reference evidence="13" key="1">
    <citation type="submission" date="2014-01" db="EMBL/GenBank/DDBJ databases">
        <authorList>
            <person name="Aslett M."/>
        </authorList>
    </citation>
    <scope>NUCLEOTIDE SEQUENCE</scope>
</reference>
<evidence type="ECO:0000256" key="8">
    <source>
        <dbReference type="ARBA" id="ARBA00023242"/>
    </source>
</evidence>
<dbReference type="GO" id="GO:1990189">
    <property type="term" value="F:protein N-terminal-serine acetyltransferase activity"/>
    <property type="evidence" value="ECO:0007669"/>
    <property type="project" value="UniProtKB-EC"/>
</dbReference>
<keyword evidence="7" id="KW-0808">Transferase</keyword>
<dbReference type="OrthoDB" id="424551at2759"/>
<keyword evidence="14" id="KW-1185">Reference proteome</keyword>
<sequence>MPAKRKDIGPLLVRTACQKSAQELSSLIQLQPSFRHTDICFAIASGFGEDDFEMLMALLEENMRTYYESSEWGWNQKAKRKEMGSLSARYLLARCKETQQFAGFSHFRFVMDYSNPVLYCYEIQVASAWRRAGLGSFMLEMLYRLAEECRMKKVVATVFRHNEPSLNFFKKQLFLIDASSPHGKDYVILSRSVRKKK</sequence>
<evidence type="ECO:0000256" key="10">
    <source>
        <dbReference type="ARBA" id="ARBA00047821"/>
    </source>
</evidence>
<comment type="catalytic activity">
    <reaction evidence="11">
        <text>N-terminal L-seryl-[histone H4] + acetyl-CoA = N-terminal N(alpha)-acetyl-L-seryl-[histone H4] + CoA + H(+)</text>
        <dbReference type="Rhea" id="RHEA:50596"/>
        <dbReference type="Rhea" id="RHEA-COMP:12740"/>
        <dbReference type="Rhea" id="RHEA-COMP:12743"/>
        <dbReference type="ChEBI" id="CHEBI:15378"/>
        <dbReference type="ChEBI" id="CHEBI:57287"/>
        <dbReference type="ChEBI" id="CHEBI:57288"/>
        <dbReference type="ChEBI" id="CHEBI:64738"/>
        <dbReference type="ChEBI" id="CHEBI:83690"/>
        <dbReference type="EC" id="2.3.1.257"/>
    </reaction>
</comment>
<evidence type="ECO:0000259" key="12">
    <source>
        <dbReference type="PROSITE" id="PS51186"/>
    </source>
</evidence>
<dbReference type="EC" id="2.3.1.257" evidence="4"/>
<evidence type="ECO:0000256" key="6">
    <source>
        <dbReference type="ARBA" id="ARBA00022490"/>
    </source>
</evidence>
<feature type="domain" description="N-acetyltransferase" evidence="12">
    <location>
        <begin position="42"/>
        <end position="197"/>
    </location>
</feature>
<dbReference type="PROSITE" id="PS51186">
    <property type="entry name" value="GNAT"/>
    <property type="match status" value="1"/>
</dbReference>
<reference evidence="13" key="2">
    <citation type="submission" date="2014-03" db="EMBL/GenBank/DDBJ databases">
        <title>The whipworm genome and dual-species transcriptomics of an intimate host-pathogen interaction.</title>
        <authorList>
            <person name="Foth B.J."/>
            <person name="Tsai I.J."/>
            <person name="Reid A.J."/>
            <person name="Bancroft A.J."/>
            <person name="Nichol S."/>
            <person name="Tracey A."/>
            <person name="Holroyd N."/>
            <person name="Cotton J.A."/>
            <person name="Stanley E.J."/>
            <person name="Zarowiecki M."/>
            <person name="Liu J.Z."/>
            <person name="Huckvale T."/>
            <person name="Cooper P.J."/>
            <person name="Grencis R.K."/>
            <person name="Berriman M."/>
        </authorList>
    </citation>
    <scope>NUCLEOTIDE SEQUENCE [LARGE SCALE GENOMIC DNA]</scope>
</reference>
<dbReference type="PANTHER" id="PTHR20531">
    <property type="entry name" value="N-ALPHA-ACETYLTRANSFERASE 40"/>
    <property type="match status" value="1"/>
</dbReference>
<evidence type="ECO:0000256" key="4">
    <source>
        <dbReference type="ARBA" id="ARBA00012950"/>
    </source>
</evidence>
<dbReference type="EMBL" id="HG807190">
    <property type="protein sequence ID" value="CDW60556.1"/>
    <property type="molecule type" value="Genomic_DNA"/>
</dbReference>
<dbReference type="InterPro" id="IPR016181">
    <property type="entry name" value="Acyl_CoA_acyltransferase"/>
</dbReference>
<evidence type="ECO:0000313" key="14">
    <source>
        <dbReference type="Proteomes" id="UP000030665"/>
    </source>
</evidence>
<evidence type="ECO:0000256" key="7">
    <source>
        <dbReference type="ARBA" id="ARBA00022679"/>
    </source>
</evidence>
<evidence type="ECO:0000256" key="5">
    <source>
        <dbReference type="ARBA" id="ARBA00015043"/>
    </source>
</evidence>
<dbReference type="Gene3D" id="3.40.630.30">
    <property type="match status" value="1"/>
</dbReference>
<comment type="catalytic activity">
    <reaction evidence="10">
        <text>N-terminal L-seryl-[histone H2A] + acetyl-CoA = N-terminal N(alpha)-acetyl-L-seryl-[histone H2A] + CoA + H(+)</text>
        <dbReference type="Rhea" id="RHEA:50600"/>
        <dbReference type="Rhea" id="RHEA-COMP:12742"/>
        <dbReference type="Rhea" id="RHEA-COMP:12744"/>
        <dbReference type="ChEBI" id="CHEBI:15378"/>
        <dbReference type="ChEBI" id="CHEBI:57287"/>
        <dbReference type="ChEBI" id="CHEBI:57288"/>
        <dbReference type="ChEBI" id="CHEBI:64738"/>
        <dbReference type="ChEBI" id="CHEBI:83690"/>
        <dbReference type="EC" id="2.3.1.257"/>
    </reaction>
</comment>
<dbReference type="GO" id="GO:0010485">
    <property type="term" value="F:histone H4 acetyltransferase activity"/>
    <property type="evidence" value="ECO:0007669"/>
    <property type="project" value="InterPro"/>
</dbReference>
<evidence type="ECO:0000256" key="11">
    <source>
        <dbReference type="ARBA" id="ARBA00049524"/>
    </source>
</evidence>
<dbReference type="InterPro" id="IPR000182">
    <property type="entry name" value="GNAT_dom"/>
</dbReference>
<gene>
    <name evidence="13" type="ORF">TTRE_0000894401</name>
</gene>
<dbReference type="GO" id="GO:0043998">
    <property type="term" value="F:histone H2A acetyltransferase activity"/>
    <property type="evidence" value="ECO:0007669"/>
    <property type="project" value="InterPro"/>
</dbReference>
<evidence type="ECO:0000256" key="9">
    <source>
        <dbReference type="ARBA" id="ARBA00023315"/>
    </source>
</evidence>
<keyword evidence="9" id="KW-0012">Acyltransferase</keyword>
<dbReference type="STRING" id="36087.A0A077ZJH1"/>
<evidence type="ECO:0000313" key="13">
    <source>
        <dbReference type="EMBL" id="CDW60556.1"/>
    </source>
</evidence>
<evidence type="ECO:0000256" key="1">
    <source>
        <dbReference type="ARBA" id="ARBA00004123"/>
    </source>
</evidence>
<comment type="subcellular location">
    <subcellularLocation>
        <location evidence="2">Cytoplasm</location>
    </subcellularLocation>
    <subcellularLocation>
        <location evidence="1">Nucleus</location>
    </subcellularLocation>
</comment>
<dbReference type="GO" id="GO:0005737">
    <property type="term" value="C:cytoplasm"/>
    <property type="evidence" value="ECO:0007669"/>
    <property type="project" value="UniProtKB-SubCell"/>
</dbReference>
<proteinExistence type="inferred from homology"/>
<comment type="similarity">
    <text evidence="3">Belongs to the acetyltransferase family. NAA40 subfamily.</text>
</comment>
<evidence type="ECO:0000256" key="2">
    <source>
        <dbReference type="ARBA" id="ARBA00004496"/>
    </source>
</evidence>
<dbReference type="Proteomes" id="UP000030665">
    <property type="component" value="Unassembled WGS sequence"/>
</dbReference>
<dbReference type="CDD" id="cd04301">
    <property type="entry name" value="NAT_SF"/>
    <property type="match status" value="1"/>
</dbReference>
<accession>A0A077ZJH1</accession>
<dbReference type="SUPFAM" id="SSF55729">
    <property type="entry name" value="Acyl-CoA N-acyltransferases (Nat)"/>
    <property type="match status" value="1"/>
</dbReference>
<dbReference type="AlphaFoldDB" id="A0A077ZJH1"/>
<organism evidence="13 14">
    <name type="scientific">Trichuris trichiura</name>
    <name type="common">Whipworm</name>
    <name type="synonym">Trichocephalus trichiurus</name>
    <dbReference type="NCBI Taxonomy" id="36087"/>
    <lineage>
        <taxon>Eukaryota</taxon>
        <taxon>Metazoa</taxon>
        <taxon>Ecdysozoa</taxon>
        <taxon>Nematoda</taxon>
        <taxon>Enoplea</taxon>
        <taxon>Dorylaimia</taxon>
        <taxon>Trichinellida</taxon>
        <taxon>Trichuridae</taxon>
        <taxon>Trichuris</taxon>
    </lineage>
</organism>
<protein>
    <recommendedName>
        <fullName evidence="5">N-alpha-acetyltransferase 40</fullName>
        <ecNumber evidence="4">2.3.1.257</ecNumber>
    </recommendedName>
</protein>
<name>A0A077ZJH1_TRITR</name>
<dbReference type="GO" id="GO:0005634">
    <property type="term" value="C:nucleus"/>
    <property type="evidence" value="ECO:0007669"/>
    <property type="project" value="UniProtKB-SubCell"/>
</dbReference>
<evidence type="ECO:0000256" key="3">
    <source>
        <dbReference type="ARBA" id="ARBA00008870"/>
    </source>
</evidence>
<dbReference type="PANTHER" id="PTHR20531:SF1">
    <property type="entry name" value="N-ALPHA-ACETYLTRANSFERASE 40"/>
    <property type="match status" value="1"/>
</dbReference>
<keyword evidence="6" id="KW-0963">Cytoplasm</keyword>
<dbReference type="Pfam" id="PF00583">
    <property type="entry name" value="Acetyltransf_1"/>
    <property type="match status" value="1"/>
</dbReference>
<dbReference type="InterPro" id="IPR039949">
    <property type="entry name" value="NAA40"/>
</dbReference>
<keyword evidence="8" id="KW-0539">Nucleus</keyword>